<dbReference type="PROSITE" id="PS00518">
    <property type="entry name" value="ZF_RING_1"/>
    <property type="match status" value="1"/>
</dbReference>
<name>A0A8J5I118_ZINOF</name>
<dbReference type="PROSITE" id="PS50089">
    <property type="entry name" value="ZF_RING_2"/>
    <property type="match status" value="1"/>
</dbReference>
<evidence type="ECO:0000256" key="1">
    <source>
        <dbReference type="ARBA" id="ARBA00022723"/>
    </source>
</evidence>
<dbReference type="SUPFAM" id="SSF52540">
    <property type="entry name" value="P-loop containing nucleoside triphosphate hydrolases"/>
    <property type="match status" value="1"/>
</dbReference>
<dbReference type="InterPro" id="IPR017907">
    <property type="entry name" value="Znf_RING_CS"/>
</dbReference>
<dbReference type="Pfam" id="PF00271">
    <property type="entry name" value="Helicase_C"/>
    <property type="match status" value="1"/>
</dbReference>
<dbReference type="SMART" id="SM00490">
    <property type="entry name" value="HELICc"/>
    <property type="match status" value="1"/>
</dbReference>
<gene>
    <name evidence="11" type="ORF">ZIOFF_014959</name>
</gene>
<feature type="domain" description="RING-type" evidence="9">
    <location>
        <begin position="57"/>
        <end position="97"/>
    </location>
</feature>
<evidence type="ECO:0000259" key="10">
    <source>
        <dbReference type="PROSITE" id="PS51194"/>
    </source>
</evidence>
<organism evidence="11 12">
    <name type="scientific">Zingiber officinale</name>
    <name type="common">Ginger</name>
    <name type="synonym">Amomum zingiber</name>
    <dbReference type="NCBI Taxonomy" id="94328"/>
    <lineage>
        <taxon>Eukaryota</taxon>
        <taxon>Viridiplantae</taxon>
        <taxon>Streptophyta</taxon>
        <taxon>Embryophyta</taxon>
        <taxon>Tracheophyta</taxon>
        <taxon>Spermatophyta</taxon>
        <taxon>Magnoliopsida</taxon>
        <taxon>Liliopsida</taxon>
        <taxon>Zingiberales</taxon>
        <taxon>Zingiberaceae</taxon>
        <taxon>Zingiber</taxon>
    </lineage>
</organism>
<reference evidence="11 12" key="1">
    <citation type="submission" date="2020-08" db="EMBL/GenBank/DDBJ databases">
        <title>Plant Genome Project.</title>
        <authorList>
            <person name="Zhang R.-G."/>
        </authorList>
    </citation>
    <scope>NUCLEOTIDE SEQUENCE [LARGE SCALE GENOMIC DNA]</scope>
    <source>
        <tissue evidence="11">Rhizome</tissue>
    </source>
</reference>
<dbReference type="Gene3D" id="3.40.50.300">
    <property type="entry name" value="P-loop containing nucleotide triphosphate hydrolases"/>
    <property type="match status" value="1"/>
</dbReference>
<dbReference type="SUPFAM" id="SSF57850">
    <property type="entry name" value="RING/U-box"/>
    <property type="match status" value="1"/>
</dbReference>
<keyword evidence="4" id="KW-0378">Hydrolase</keyword>
<dbReference type="InterPro" id="IPR001650">
    <property type="entry name" value="Helicase_C-like"/>
</dbReference>
<dbReference type="InterPro" id="IPR001841">
    <property type="entry name" value="Znf_RING"/>
</dbReference>
<dbReference type="SMART" id="SM00184">
    <property type="entry name" value="RING"/>
    <property type="match status" value="1"/>
</dbReference>
<dbReference type="InterPro" id="IPR027417">
    <property type="entry name" value="P-loop_NTPase"/>
</dbReference>
<dbReference type="PANTHER" id="PTHR45626">
    <property type="entry name" value="TRANSCRIPTION TERMINATION FACTOR 2-RELATED"/>
    <property type="match status" value="1"/>
</dbReference>
<keyword evidence="7" id="KW-0067">ATP-binding</keyword>
<dbReference type="Gene3D" id="3.30.40.10">
    <property type="entry name" value="Zinc/RING finger domain, C3HC4 (zinc finger)"/>
    <property type="match status" value="1"/>
</dbReference>
<evidence type="ECO:0000259" key="9">
    <source>
        <dbReference type="PROSITE" id="PS50089"/>
    </source>
</evidence>
<sequence length="329" mass="37150">MNRSRGDTQEFSDLNKLAKHFLKGGKGSIGGDPSAAPSKAYIKEVVDELQKGEERECPICLEAYEDAVLTSCAHRLCRECLLASWRSAMSGLCPVCRKLVNKQDLITAPTDSRFQIDIEKNWVESSKVSVLLRELENLRDFGAKSIVFSQWTGFLDLLEIPLSRHNFSFVRLDGTLNQQQRERVLCQFAEDNNILILLMSLKAGGVGINLTAATSAFLMDPWWNPAVEEQAVMRIHRIGQTKSVAIKRFIVKVKIPYLMVSIGEQELIVLNLCSYALEDVYYPCTYVGQGTVEERMQIVQARKQRMISGALTDHEVRAARIEELKMLFT</sequence>
<evidence type="ECO:0000256" key="5">
    <source>
        <dbReference type="ARBA" id="ARBA00022806"/>
    </source>
</evidence>
<dbReference type="GO" id="GO:0005524">
    <property type="term" value="F:ATP binding"/>
    <property type="evidence" value="ECO:0007669"/>
    <property type="project" value="UniProtKB-KW"/>
</dbReference>
<dbReference type="GO" id="GO:0004386">
    <property type="term" value="F:helicase activity"/>
    <property type="evidence" value="ECO:0007669"/>
    <property type="project" value="UniProtKB-KW"/>
</dbReference>
<dbReference type="EMBL" id="JACMSC010000004">
    <property type="protein sequence ID" value="KAG6525007.1"/>
    <property type="molecule type" value="Genomic_DNA"/>
</dbReference>
<dbReference type="GO" id="GO:0008270">
    <property type="term" value="F:zinc ion binding"/>
    <property type="evidence" value="ECO:0007669"/>
    <property type="project" value="UniProtKB-KW"/>
</dbReference>
<dbReference type="InterPro" id="IPR049730">
    <property type="entry name" value="SNF2/RAD54-like_C"/>
</dbReference>
<evidence type="ECO:0000313" key="12">
    <source>
        <dbReference type="Proteomes" id="UP000734854"/>
    </source>
</evidence>
<evidence type="ECO:0000256" key="6">
    <source>
        <dbReference type="ARBA" id="ARBA00022833"/>
    </source>
</evidence>
<dbReference type="InterPro" id="IPR013083">
    <property type="entry name" value="Znf_RING/FYVE/PHD"/>
</dbReference>
<dbReference type="GO" id="GO:0006281">
    <property type="term" value="P:DNA repair"/>
    <property type="evidence" value="ECO:0007669"/>
    <property type="project" value="TreeGrafter"/>
</dbReference>
<keyword evidence="12" id="KW-1185">Reference proteome</keyword>
<protein>
    <submittedName>
        <fullName evidence="11">Uncharacterized protein</fullName>
    </submittedName>
</protein>
<dbReference type="InterPro" id="IPR050628">
    <property type="entry name" value="SNF2_RAD54_helicase_TF"/>
</dbReference>
<comment type="caution">
    <text evidence="11">The sequence shown here is derived from an EMBL/GenBank/DDBJ whole genome shotgun (WGS) entry which is preliminary data.</text>
</comment>
<evidence type="ECO:0000256" key="4">
    <source>
        <dbReference type="ARBA" id="ARBA00022801"/>
    </source>
</evidence>
<dbReference type="GO" id="GO:0008094">
    <property type="term" value="F:ATP-dependent activity, acting on DNA"/>
    <property type="evidence" value="ECO:0007669"/>
    <property type="project" value="TreeGrafter"/>
</dbReference>
<evidence type="ECO:0000256" key="3">
    <source>
        <dbReference type="ARBA" id="ARBA00022771"/>
    </source>
</evidence>
<keyword evidence="5" id="KW-0347">Helicase</keyword>
<feature type="domain" description="Helicase C-terminal" evidence="10">
    <location>
        <begin position="127"/>
        <end position="281"/>
    </location>
</feature>
<keyword evidence="1" id="KW-0479">Metal-binding</keyword>
<evidence type="ECO:0000313" key="11">
    <source>
        <dbReference type="EMBL" id="KAG6525007.1"/>
    </source>
</evidence>
<dbReference type="PANTHER" id="PTHR45626:SF45">
    <property type="entry name" value="DNA REPAIR PROTEIN RAD5A"/>
    <property type="match status" value="1"/>
</dbReference>
<proteinExistence type="predicted"/>
<dbReference type="PROSITE" id="PS51194">
    <property type="entry name" value="HELICASE_CTER"/>
    <property type="match status" value="1"/>
</dbReference>
<evidence type="ECO:0000256" key="7">
    <source>
        <dbReference type="ARBA" id="ARBA00022840"/>
    </source>
</evidence>
<keyword evidence="2" id="KW-0547">Nucleotide-binding</keyword>
<evidence type="ECO:0000256" key="8">
    <source>
        <dbReference type="PROSITE-ProRule" id="PRU00175"/>
    </source>
</evidence>
<dbReference type="Pfam" id="PF00097">
    <property type="entry name" value="zf-C3HC4"/>
    <property type="match status" value="1"/>
</dbReference>
<evidence type="ECO:0000256" key="2">
    <source>
        <dbReference type="ARBA" id="ARBA00022741"/>
    </source>
</evidence>
<dbReference type="InterPro" id="IPR018957">
    <property type="entry name" value="Znf_C3HC4_RING-type"/>
</dbReference>
<keyword evidence="6" id="KW-0862">Zinc</keyword>
<dbReference type="AlphaFoldDB" id="A0A8J5I118"/>
<dbReference type="CDD" id="cd18793">
    <property type="entry name" value="SF2_C_SNF"/>
    <property type="match status" value="1"/>
</dbReference>
<keyword evidence="3 8" id="KW-0863">Zinc-finger</keyword>
<dbReference type="GO" id="GO:0005634">
    <property type="term" value="C:nucleus"/>
    <property type="evidence" value="ECO:0007669"/>
    <property type="project" value="TreeGrafter"/>
</dbReference>
<dbReference type="Proteomes" id="UP000734854">
    <property type="component" value="Unassembled WGS sequence"/>
</dbReference>
<dbReference type="GO" id="GO:0016787">
    <property type="term" value="F:hydrolase activity"/>
    <property type="evidence" value="ECO:0007669"/>
    <property type="project" value="UniProtKB-KW"/>
</dbReference>
<accession>A0A8J5I118</accession>